<comment type="caution">
    <text evidence="3">The sequence shown here is derived from an EMBL/GenBank/DDBJ whole genome shotgun (WGS) entry which is preliminary data.</text>
</comment>
<feature type="domain" description="Linalool dehydratase/isomerase" evidence="2">
    <location>
        <begin position="222"/>
        <end position="523"/>
    </location>
</feature>
<organism evidence="3 4">
    <name type="scientific">Sinimarinibacterium flocculans</name>
    <dbReference type="NCBI Taxonomy" id="985250"/>
    <lineage>
        <taxon>Bacteria</taxon>
        <taxon>Pseudomonadati</taxon>
        <taxon>Pseudomonadota</taxon>
        <taxon>Gammaproteobacteria</taxon>
        <taxon>Nevskiales</taxon>
        <taxon>Nevskiaceae</taxon>
        <taxon>Sinimarinibacterium</taxon>
    </lineage>
</organism>
<feature type="transmembrane region" description="Helical" evidence="1">
    <location>
        <begin position="32"/>
        <end position="53"/>
    </location>
</feature>
<evidence type="ECO:0000256" key="1">
    <source>
        <dbReference type="SAM" id="Phobius"/>
    </source>
</evidence>
<keyword evidence="1" id="KW-0472">Membrane</keyword>
<sequence length="643" mass="71542">MDPASPVVTVATIPLRDRAAGPLTRQRYRRLAAVYAGAAVLGWMLWTAAPSAWRAFGLGLLMPGAGFAAGFTSLSGVAASVAAWLLTIALFGLGFFAWFGSGNVVAPVAVWLLSALAAAIAVPDVPWTGAPWLVMAILGLAGGLAVRTARRTTAQALRHRARRNVALRERALQLRPAGRFEPAPLNRDALPLLRHVLDRALQPVDRYDGINWVDQFQFGALRYALCGMGYALSGVHYGATPAFTGYLSEAQRRLHLKMLDHRNWKYWVWENAWGNLALDPNPIHHRDNVMYHGWYMAMLAEYISNTGDTRYQDEPLVLRHPSGREWRYRFSEICEVLHRSHRKSPFTLFPCEPNWIYPMCNNFSAIALKVHDRLYGTRWFAEIESDYRRRFDDEFCTLDGRVLAIRSTHTGLTLPMLTSAMADSVTAHFQHGTFPDIARRSWEIARMDYIRVLDGRIEIEARGWDRLDTGSYRPSMITTYTQIGAAAAEMGDLEVAALLRERVREEFDWRPENDGAVSLDGVSTQAHATTLYHWTARPNQRRSMHADGIPDVERAGPVLAEAPYPDVLVCYARNDGSALALELAPGCSAAVGRTATLGLDQLRPGQRYRIGDAQVCVADAGGRARFDLRIEAAPQRLLVAPAP</sequence>
<gene>
    <name evidence="3" type="ORF">C8D93_102400</name>
</gene>
<keyword evidence="1" id="KW-0812">Transmembrane</keyword>
<keyword evidence="1" id="KW-1133">Transmembrane helix</keyword>
<proteinExistence type="predicted"/>
<feature type="transmembrane region" description="Helical" evidence="1">
    <location>
        <begin position="104"/>
        <end position="123"/>
    </location>
</feature>
<dbReference type="RefSeq" id="WP_146216522.1">
    <property type="nucleotide sequence ID" value="NZ_CAKZQT010000013.1"/>
</dbReference>
<feature type="transmembrane region" description="Helical" evidence="1">
    <location>
        <begin position="73"/>
        <end position="97"/>
    </location>
</feature>
<evidence type="ECO:0000313" key="4">
    <source>
        <dbReference type="Proteomes" id="UP000248330"/>
    </source>
</evidence>
<evidence type="ECO:0000259" key="2">
    <source>
        <dbReference type="Pfam" id="PF18566"/>
    </source>
</evidence>
<dbReference type="AlphaFoldDB" id="A0A318EDG9"/>
<accession>A0A318EDG9</accession>
<evidence type="ECO:0000313" key="3">
    <source>
        <dbReference type="EMBL" id="PXV70541.1"/>
    </source>
</evidence>
<feature type="transmembrane region" description="Helical" evidence="1">
    <location>
        <begin position="129"/>
        <end position="149"/>
    </location>
</feature>
<protein>
    <recommendedName>
        <fullName evidence="2">Linalool dehydratase/isomerase domain-containing protein</fullName>
    </recommendedName>
</protein>
<dbReference type="EMBL" id="QICN01000002">
    <property type="protein sequence ID" value="PXV70541.1"/>
    <property type="molecule type" value="Genomic_DNA"/>
</dbReference>
<name>A0A318EDG9_9GAMM</name>
<dbReference type="OrthoDB" id="3561361at2"/>
<dbReference type="Pfam" id="PF18566">
    <property type="entry name" value="Ldi"/>
    <property type="match status" value="1"/>
</dbReference>
<reference evidence="3 4" key="1">
    <citation type="submission" date="2018-04" db="EMBL/GenBank/DDBJ databases">
        <title>Genomic Encyclopedia of Type Strains, Phase IV (KMG-IV): sequencing the most valuable type-strain genomes for metagenomic binning, comparative biology and taxonomic classification.</title>
        <authorList>
            <person name="Goeker M."/>
        </authorList>
    </citation>
    <scope>NUCLEOTIDE SEQUENCE [LARGE SCALE GENOMIC DNA]</scope>
    <source>
        <strain evidence="3 4">DSM 104150</strain>
    </source>
</reference>
<dbReference type="Proteomes" id="UP000248330">
    <property type="component" value="Unassembled WGS sequence"/>
</dbReference>
<keyword evidence="4" id="KW-1185">Reference proteome</keyword>
<dbReference type="InterPro" id="IPR041411">
    <property type="entry name" value="Ldi"/>
</dbReference>